<dbReference type="Gene3D" id="1.20.1250.20">
    <property type="entry name" value="MFS general substrate transporter like domains"/>
    <property type="match status" value="1"/>
</dbReference>
<evidence type="ECO:0000256" key="6">
    <source>
        <dbReference type="SAM" id="Phobius"/>
    </source>
</evidence>
<feature type="transmembrane region" description="Helical" evidence="6">
    <location>
        <begin position="338"/>
        <end position="360"/>
    </location>
</feature>
<accession>A0A1Y5PRD5</accession>
<feature type="transmembrane region" description="Helical" evidence="6">
    <location>
        <begin position="190"/>
        <end position="209"/>
    </location>
</feature>
<feature type="transmembrane region" description="Helical" evidence="6">
    <location>
        <begin position="90"/>
        <end position="108"/>
    </location>
</feature>
<name>A0A1Y5PRD5_9SPHN</name>
<dbReference type="PROSITE" id="PS50850">
    <property type="entry name" value="MFS"/>
    <property type="match status" value="1"/>
</dbReference>
<evidence type="ECO:0000256" key="3">
    <source>
        <dbReference type="ARBA" id="ARBA00022692"/>
    </source>
</evidence>
<protein>
    <submittedName>
        <fullName evidence="8">Major facilitator superfamily MFS_1</fullName>
    </submittedName>
</protein>
<dbReference type="GO" id="GO:0022857">
    <property type="term" value="F:transmembrane transporter activity"/>
    <property type="evidence" value="ECO:0007669"/>
    <property type="project" value="InterPro"/>
</dbReference>
<evidence type="ECO:0000259" key="7">
    <source>
        <dbReference type="PROSITE" id="PS50850"/>
    </source>
</evidence>
<dbReference type="SUPFAM" id="SSF103473">
    <property type="entry name" value="MFS general substrate transporter"/>
    <property type="match status" value="1"/>
</dbReference>
<evidence type="ECO:0000256" key="4">
    <source>
        <dbReference type="ARBA" id="ARBA00022989"/>
    </source>
</evidence>
<organism evidence="8">
    <name type="scientific">uncultured Sphingopyxis sp</name>
    <dbReference type="NCBI Taxonomy" id="310581"/>
    <lineage>
        <taxon>Bacteria</taxon>
        <taxon>Pseudomonadati</taxon>
        <taxon>Pseudomonadota</taxon>
        <taxon>Alphaproteobacteria</taxon>
        <taxon>Sphingomonadales</taxon>
        <taxon>Sphingomonadaceae</taxon>
        <taxon>Sphingopyxis</taxon>
        <taxon>environmental samples</taxon>
    </lineage>
</organism>
<dbReference type="InterPro" id="IPR020846">
    <property type="entry name" value="MFS_dom"/>
</dbReference>
<feature type="transmembrane region" description="Helical" evidence="6">
    <location>
        <begin position="149"/>
        <end position="170"/>
    </location>
</feature>
<reference evidence="8" key="1">
    <citation type="submission" date="2016-03" db="EMBL/GenBank/DDBJ databases">
        <authorList>
            <person name="Ploux O."/>
        </authorList>
    </citation>
    <scope>NUCLEOTIDE SEQUENCE</scope>
    <source>
        <strain evidence="8">UC10</strain>
    </source>
</reference>
<dbReference type="InterPro" id="IPR036259">
    <property type="entry name" value="MFS_trans_sf"/>
</dbReference>
<feature type="transmembrane region" description="Helical" evidence="6">
    <location>
        <begin position="408"/>
        <end position="429"/>
    </location>
</feature>
<keyword evidence="3 6" id="KW-0812">Transmembrane</keyword>
<proteinExistence type="predicted"/>
<sequence>MQDAQDSLQPIASPYPPFRYAVLVIAILMVVTMLGQLDRNLPSLLVAPMREAFDITDTQFSLFGGASFSLFYALLGPVFGGLVDRKHRPMLLIGGVLGWSLMTGLTAFTTSYWQILICRAGVGIGEAVLAPACYSLIADYVEPRRRGRALAIYVIAIMAGGGASLILGGALIEALSGASALFGGMEPWRIVFLTVALPGPIAALLLLFVREVPRQEQGHSAAVADPEEFRRYLSANRATFGFLIAGQVALGLINNSIFPWMPSFFERSHGVEPHSAGLVLGSLMIGAGTVGLLIGGWLSDHWANTGAKGARLRPMFVAAAIQIPALIVFPLIPSLTLSYAAIGLLFLGTSVTLAATPSMYQAVTPNRMRGRVVTLSLLASGLIGWTLGPSATAFITDYVFRDDAALRYAILCVSMPSGLLFLFCSWRAFAPFVATNESLFGASQADEAILDSDPAGTSPLVDAAAPAR</sequence>
<dbReference type="KEGG" id="sphu:SPPYR_1411"/>
<evidence type="ECO:0000256" key="1">
    <source>
        <dbReference type="ARBA" id="ARBA00004141"/>
    </source>
</evidence>
<feature type="transmembrane region" description="Helical" evidence="6">
    <location>
        <begin position="238"/>
        <end position="258"/>
    </location>
</feature>
<feature type="transmembrane region" description="Helical" evidence="6">
    <location>
        <begin position="60"/>
        <end position="83"/>
    </location>
</feature>
<dbReference type="EMBL" id="LT598653">
    <property type="protein sequence ID" value="SBV32531.1"/>
    <property type="molecule type" value="Genomic_DNA"/>
</dbReference>
<dbReference type="PANTHER" id="PTHR23505:SF79">
    <property type="entry name" value="PROTEIN SPINSTER"/>
    <property type="match status" value="1"/>
</dbReference>
<evidence type="ECO:0000256" key="5">
    <source>
        <dbReference type="ARBA" id="ARBA00023136"/>
    </source>
</evidence>
<feature type="transmembrane region" description="Helical" evidence="6">
    <location>
        <begin position="20"/>
        <end position="37"/>
    </location>
</feature>
<keyword evidence="2" id="KW-0813">Transport</keyword>
<dbReference type="GO" id="GO:0016020">
    <property type="term" value="C:membrane"/>
    <property type="evidence" value="ECO:0007669"/>
    <property type="project" value="UniProtKB-SubCell"/>
</dbReference>
<keyword evidence="5 6" id="KW-0472">Membrane</keyword>
<feature type="transmembrane region" description="Helical" evidence="6">
    <location>
        <begin position="114"/>
        <end position="137"/>
    </location>
</feature>
<dbReference type="RefSeq" id="WP_295325749.1">
    <property type="nucleotide sequence ID" value="NZ_LT598653.1"/>
</dbReference>
<dbReference type="InterPro" id="IPR011701">
    <property type="entry name" value="MFS"/>
</dbReference>
<feature type="transmembrane region" description="Helical" evidence="6">
    <location>
        <begin position="278"/>
        <end position="298"/>
    </location>
</feature>
<gene>
    <name evidence="8" type="ORF">SPPYR_1411</name>
</gene>
<keyword evidence="4 6" id="KW-1133">Transmembrane helix</keyword>
<feature type="transmembrane region" description="Helical" evidence="6">
    <location>
        <begin position="310"/>
        <end position="332"/>
    </location>
</feature>
<comment type="subcellular location">
    <subcellularLocation>
        <location evidence="1">Membrane</location>
        <topology evidence="1">Multi-pass membrane protein</topology>
    </subcellularLocation>
</comment>
<dbReference type="PANTHER" id="PTHR23505">
    <property type="entry name" value="SPINSTER"/>
    <property type="match status" value="1"/>
</dbReference>
<evidence type="ECO:0000313" key="8">
    <source>
        <dbReference type="EMBL" id="SBV32531.1"/>
    </source>
</evidence>
<dbReference type="AlphaFoldDB" id="A0A1Y5PRD5"/>
<dbReference type="Pfam" id="PF07690">
    <property type="entry name" value="MFS_1"/>
    <property type="match status" value="1"/>
</dbReference>
<feature type="domain" description="Major facilitator superfamily (MFS) profile" evidence="7">
    <location>
        <begin position="24"/>
        <end position="427"/>
    </location>
</feature>
<evidence type="ECO:0000256" key="2">
    <source>
        <dbReference type="ARBA" id="ARBA00022448"/>
    </source>
</evidence>
<dbReference type="InterPro" id="IPR044770">
    <property type="entry name" value="MFS_spinster-like"/>
</dbReference>
<feature type="transmembrane region" description="Helical" evidence="6">
    <location>
        <begin position="372"/>
        <end position="396"/>
    </location>
</feature>